<keyword evidence="2" id="KW-1185">Reference proteome</keyword>
<protein>
    <recommendedName>
        <fullName evidence="3">Sporulation protein</fullName>
    </recommendedName>
</protein>
<dbReference type="Proteomes" id="UP000789833">
    <property type="component" value="Unassembled WGS sequence"/>
</dbReference>
<evidence type="ECO:0000313" key="2">
    <source>
        <dbReference type="Proteomes" id="UP000789833"/>
    </source>
</evidence>
<comment type="caution">
    <text evidence="1">The sequence shown here is derived from an EMBL/GenBank/DDBJ whole genome shotgun (WGS) entry which is preliminary data.</text>
</comment>
<evidence type="ECO:0000313" key="1">
    <source>
        <dbReference type="EMBL" id="CAG9620115.1"/>
    </source>
</evidence>
<dbReference type="PROSITE" id="PS51257">
    <property type="entry name" value="PROKAR_LIPOPROTEIN"/>
    <property type="match status" value="1"/>
</dbReference>
<gene>
    <name evidence="1" type="ORF">BACCIP111883_00883</name>
</gene>
<dbReference type="EMBL" id="CAKJTJ010000003">
    <property type="protein sequence ID" value="CAG9620115.1"/>
    <property type="molecule type" value="Genomic_DNA"/>
</dbReference>
<organism evidence="1 2">
    <name type="scientific">Sutcliffiella rhizosphaerae</name>
    <dbReference type="NCBI Taxonomy" id="2880967"/>
    <lineage>
        <taxon>Bacteria</taxon>
        <taxon>Bacillati</taxon>
        <taxon>Bacillota</taxon>
        <taxon>Bacilli</taxon>
        <taxon>Bacillales</taxon>
        <taxon>Bacillaceae</taxon>
        <taxon>Sutcliffiella</taxon>
    </lineage>
</organism>
<proteinExistence type="predicted"/>
<sequence>MKHVILFLVVCSIFISGCSGHQRFGADEDFDGKKLIGVNNKEGFYRRDLNSEYYNTNQNPNFLDLSENRPDYGDDQNKFREVIEYNSDLEPGPVYITGHTARVTAYAHKDMTSREKKRLKRELQERFIEVVPRYQVHLTIKER</sequence>
<accession>A0ABM8YJY8</accession>
<evidence type="ECO:0008006" key="3">
    <source>
        <dbReference type="Google" id="ProtNLM"/>
    </source>
</evidence>
<name>A0ABM8YJY8_9BACI</name>
<dbReference type="RefSeq" id="WP_230500047.1">
    <property type="nucleotide sequence ID" value="NZ_CAKJTJ010000003.1"/>
</dbReference>
<reference evidence="1 2" key="1">
    <citation type="submission" date="2021-10" db="EMBL/GenBank/DDBJ databases">
        <authorList>
            <person name="Criscuolo A."/>
        </authorList>
    </citation>
    <scope>NUCLEOTIDE SEQUENCE [LARGE SCALE GENOMIC DNA]</scope>
    <source>
        <strain evidence="2">CIP 111883</strain>
    </source>
</reference>